<dbReference type="GO" id="GO:0016798">
    <property type="term" value="F:hydrolase activity, acting on glycosyl bonds"/>
    <property type="evidence" value="ECO:0007669"/>
    <property type="project" value="UniProtKB-KW"/>
</dbReference>
<dbReference type="InterPro" id="IPR043472">
    <property type="entry name" value="Macro_dom-like"/>
</dbReference>
<comment type="similarity">
    <text evidence="8">Belongs to the MacroD-type family. Zn-Macro subfamily.</text>
</comment>
<evidence type="ECO:0000256" key="5">
    <source>
        <dbReference type="ARBA" id="ARBA00022833"/>
    </source>
</evidence>
<dbReference type="NCBIfam" id="NF003163">
    <property type="entry name" value="PRK04143.1"/>
    <property type="match status" value="1"/>
</dbReference>
<proteinExistence type="inferred from homology"/>
<feature type="domain" description="Macro" evidence="9">
    <location>
        <begin position="74"/>
        <end position="263"/>
    </location>
</feature>
<dbReference type="PANTHER" id="PTHR11106:SF121">
    <property type="entry name" value="ADP-RIBOSE 1''-PHOSPHATE PHOSPHATASE"/>
    <property type="match status" value="1"/>
</dbReference>
<keyword evidence="5" id="KW-0862">Zinc</keyword>
<dbReference type="STRING" id="762983.HMPREF9444_02092"/>
<comment type="cofactor">
    <cofactor evidence="1">
        <name>Zn(2+)</name>
        <dbReference type="ChEBI" id="CHEBI:29105"/>
    </cofactor>
</comment>
<keyword evidence="4" id="KW-0378">Hydrolase</keyword>
<dbReference type="eggNOG" id="COG2110">
    <property type="taxonomic scope" value="Bacteria"/>
</dbReference>
<comment type="caution">
    <text evidence="10">The sequence shown here is derived from an EMBL/GenBank/DDBJ whole genome shotgun (WGS) entry which is preliminary data.</text>
</comment>
<protein>
    <recommendedName>
        <fullName evidence="2">Protein-ADP-ribose hydrolase</fullName>
    </recommendedName>
</protein>
<evidence type="ECO:0000256" key="7">
    <source>
        <dbReference type="ARBA" id="ARBA00048482"/>
    </source>
</evidence>
<organism evidence="10 11">
    <name type="scientific">Succinatimonas hippei (strain DSM 22608 / JCM 16073 / KCTC 15190 / YIT 12066)</name>
    <dbReference type="NCBI Taxonomy" id="762983"/>
    <lineage>
        <taxon>Bacteria</taxon>
        <taxon>Pseudomonadati</taxon>
        <taxon>Pseudomonadota</taxon>
        <taxon>Gammaproteobacteria</taxon>
        <taxon>Aeromonadales</taxon>
        <taxon>Succinivibrionaceae</taxon>
        <taxon>Succinatimonas</taxon>
    </lineage>
</organism>
<evidence type="ECO:0000256" key="3">
    <source>
        <dbReference type="ARBA" id="ARBA00022723"/>
    </source>
</evidence>
<dbReference type="OrthoDB" id="6194521at2"/>
<dbReference type="SMART" id="SM00506">
    <property type="entry name" value="A1pp"/>
    <property type="match status" value="1"/>
</dbReference>
<evidence type="ECO:0000256" key="8">
    <source>
        <dbReference type="ARBA" id="ARBA00093459"/>
    </source>
</evidence>
<evidence type="ECO:0000256" key="6">
    <source>
        <dbReference type="ARBA" id="ARBA00023295"/>
    </source>
</evidence>
<dbReference type="HOGENOM" id="CLU_046550_2_1_6"/>
<dbReference type="CDD" id="cd02908">
    <property type="entry name" value="Macro_OAADPr_deacetylase"/>
    <property type="match status" value="1"/>
</dbReference>
<evidence type="ECO:0000256" key="1">
    <source>
        <dbReference type="ARBA" id="ARBA00001947"/>
    </source>
</evidence>
<dbReference type="InterPro" id="IPR002589">
    <property type="entry name" value="Macro_dom"/>
</dbReference>
<keyword evidence="3" id="KW-0479">Metal-binding</keyword>
<dbReference type="PANTHER" id="PTHR11106">
    <property type="entry name" value="GANGLIOSIDE INDUCED DIFFERENTIATION ASSOCIATED PROTEIN 2-RELATED"/>
    <property type="match status" value="1"/>
</dbReference>
<dbReference type="GO" id="GO:0046872">
    <property type="term" value="F:metal ion binding"/>
    <property type="evidence" value="ECO:0007669"/>
    <property type="project" value="UniProtKB-KW"/>
</dbReference>
<keyword evidence="11" id="KW-1185">Reference proteome</keyword>
<dbReference type="Pfam" id="PF01661">
    <property type="entry name" value="Macro"/>
    <property type="match status" value="1"/>
</dbReference>
<dbReference type="AlphaFoldDB" id="E8LMU4"/>
<evidence type="ECO:0000256" key="2">
    <source>
        <dbReference type="ARBA" id="ARBA00018852"/>
    </source>
</evidence>
<gene>
    <name evidence="10" type="ORF">HMPREF9444_02092</name>
</gene>
<dbReference type="EMBL" id="AEVO01000150">
    <property type="protein sequence ID" value="EFY06120.1"/>
    <property type="molecule type" value="Genomic_DNA"/>
</dbReference>
<evidence type="ECO:0000256" key="4">
    <source>
        <dbReference type="ARBA" id="ARBA00022801"/>
    </source>
</evidence>
<sequence>MSMHAVDENLNFLILKLSEERKEKLDRDVFTFPFAKRFNIARAYMNLRPAKSLSEEVVKAQNLVLSSLIKERGIVDIFNLSEKEKGISLFQGDITRLNADVIVNAANSAAQGCFIPGHNCIDNVIHTFAGMQLRLYCHDLIKKRNKELFTGEAIITPGFNLPARYVIHTVGPIIFVDVNNKKKEELRSCYLNSMNLALENKCKSIVFPCISTGEFHFPQKEAAIIAVDCVREFLKAHDYPFKVVFNVFKDSDLSIYIELLGTQ</sequence>
<dbReference type="Gene3D" id="3.40.220.10">
    <property type="entry name" value="Leucine Aminopeptidase, subunit E, domain 1"/>
    <property type="match status" value="1"/>
</dbReference>
<dbReference type="SUPFAM" id="SSF52949">
    <property type="entry name" value="Macro domain-like"/>
    <property type="match status" value="1"/>
</dbReference>
<accession>E8LMU4</accession>
<dbReference type="Proteomes" id="UP000018458">
    <property type="component" value="Unassembled WGS sequence"/>
</dbReference>
<evidence type="ECO:0000313" key="10">
    <source>
        <dbReference type="EMBL" id="EFY06120.1"/>
    </source>
</evidence>
<evidence type="ECO:0000313" key="11">
    <source>
        <dbReference type="Proteomes" id="UP000018458"/>
    </source>
</evidence>
<dbReference type="PROSITE" id="PS51154">
    <property type="entry name" value="MACRO"/>
    <property type="match status" value="1"/>
</dbReference>
<keyword evidence="6" id="KW-0326">Glycosidase</keyword>
<name>E8LMU4_SUCHY</name>
<reference evidence="10 11" key="1">
    <citation type="submission" date="2011-01" db="EMBL/GenBank/DDBJ databases">
        <authorList>
            <person name="Weinstock G."/>
            <person name="Sodergren E."/>
            <person name="Clifton S."/>
            <person name="Fulton L."/>
            <person name="Fulton B."/>
            <person name="Courtney L."/>
            <person name="Fronick C."/>
            <person name="Harrison M."/>
            <person name="Strong C."/>
            <person name="Farmer C."/>
            <person name="Delahaunty K."/>
            <person name="Markovic C."/>
            <person name="Hall O."/>
            <person name="Minx P."/>
            <person name="Tomlinson C."/>
            <person name="Mitreva M."/>
            <person name="Hou S."/>
            <person name="Chen J."/>
            <person name="Wollam A."/>
            <person name="Pepin K.H."/>
            <person name="Johnson M."/>
            <person name="Bhonagiri V."/>
            <person name="Zhang X."/>
            <person name="Suruliraj S."/>
            <person name="Warren W."/>
            <person name="Chinwalla A."/>
            <person name="Mardis E.R."/>
            <person name="Wilson R.K."/>
        </authorList>
    </citation>
    <scope>NUCLEOTIDE SEQUENCE [LARGE SCALE GENOMIC DNA]</scope>
    <source>
        <strain evidence="11">DSM 22608 / JCM 16073 / KCTC 15190 / YIT 12066</strain>
    </source>
</reference>
<comment type="catalytic activity">
    <reaction evidence="7">
        <text>4-O-(ADP-D-ribosyl)-L-aspartyl-[protein] + H2O = L-aspartyl-[protein] + ADP-D-ribose + H(+)</text>
        <dbReference type="Rhea" id="RHEA:54428"/>
        <dbReference type="Rhea" id="RHEA-COMP:9867"/>
        <dbReference type="Rhea" id="RHEA-COMP:13832"/>
        <dbReference type="ChEBI" id="CHEBI:15377"/>
        <dbReference type="ChEBI" id="CHEBI:15378"/>
        <dbReference type="ChEBI" id="CHEBI:29961"/>
        <dbReference type="ChEBI" id="CHEBI:57967"/>
        <dbReference type="ChEBI" id="CHEBI:138102"/>
    </reaction>
    <physiologicalReaction direction="left-to-right" evidence="7">
        <dbReference type="Rhea" id="RHEA:54429"/>
    </physiologicalReaction>
</comment>
<evidence type="ECO:0000259" key="9">
    <source>
        <dbReference type="PROSITE" id="PS51154"/>
    </source>
</evidence>